<dbReference type="AlphaFoldDB" id="A0A135Z3R3"/>
<protein>
    <submittedName>
        <fullName evidence="2">Uncharacterized protein</fullName>
    </submittedName>
</protein>
<reference evidence="2 3" key="1">
    <citation type="submission" date="2016-02" db="EMBL/GenBank/DDBJ databases">
        <authorList>
            <person name="Wen L."/>
            <person name="He K."/>
            <person name="Yang H."/>
        </authorList>
    </citation>
    <scope>NUCLEOTIDE SEQUENCE [LARGE SCALE GENOMIC DNA]</scope>
    <source>
        <strain evidence="2 3">CMW7778B</strain>
    </source>
</reference>
<evidence type="ECO:0000313" key="3">
    <source>
        <dbReference type="Proteomes" id="UP000070505"/>
    </source>
</evidence>
<comment type="caution">
    <text evidence="2">The sequence shown here is derived from an EMBL/GenBank/DDBJ whole genome shotgun (WGS) entry which is preliminary data.</text>
</comment>
<dbReference type="Proteomes" id="UP000070505">
    <property type="component" value="Unassembled WGS sequence"/>
</dbReference>
<name>A0A135Z3R3_GARVA</name>
<evidence type="ECO:0000256" key="1">
    <source>
        <dbReference type="SAM" id="Phobius"/>
    </source>
</evidence>
<keyword evidence="1" id="KW-0812">Transmembrane</keyword>
<keyword evidence="1" id="KW-0472">Membrane</keyword>
<proteinExistence type="predicted"/>
<dbReference type="PATRIC" id="fig|2702.101.peg.1137"/>
<organism evidence="2 3">
    <name type="scientific">Gardnerella vaginalis</name>
    <dbReference type="NCBI Taxonomy" id="2702"/>
    <lineage>
        <taxon>Bacteria</taxon>
        <taxon>Bacillati</taxon>
        <taxon>Actinomycetota</taxon>
        <taxon>Actinomycetes</taxon>
        <taxon>Bifidobacteriales</taxon>
        <taxon>Bifidobacteriaceae</taxon>
        <taxon>Gardnerella</taxon>
    </lineage>
</organism>
<gene>
    <name evidence="2" type="ORF">HMPREF3230_01150</name>
</gene>
<feature type="transmembrane region" description="Helical" evidence="1">
    <location>
        <begin position="12"/>
        <end position="33"/>
    </location>
</feature>
<evidence type="ECO:0000313" key="2">
    <source>
        <dbReference type="EMBL" id="KXI16276.1"/>
    </source>
</evidence>
<sequence>MRLHYCVYVIKDFVVLACNIFVFAILFAPFGLYTNNAFITK</sequence>
<keyword evidence="1" id="KW-1133">Transmembrane helix</keyword>
<dbReference type="EMBL" id="LSRC01000048">
    <property type="protein sequence ID" value="KXI16276.1"/>
    <property type="molecule type" value="Genomic_DNA"/>
</dbReference>
<accession>A0A135Z3R3</accession>